<keyword evidence="4 6" id="KW-1133">Transmembrane helix</keyword>
<keyword evidence="9" id="KW-1185">Reference proteome</keyword>
<feature type="transmembrane region" description="Helical" evidence="6">
    <location>
        <begin position="54"/>
        <end position="76"/>
    </location>
</feature>
<keyword evidence="5 6" id="KW-0472">Membrane</keyword>
<protein>
    <submittedName>
        <fullName evidence="8">Peptidase A24A</fullName>
    </submittedName>
</protein>
<feature type="transmembrane region" description="Helical" evidence="6">
    <location>
        <begin position="148"/>
        <end position="169"/>
    </location>
</feature>
<dbReference type="GO" id="GO:0005886">
    <property type="term" value="C:plasma membrane"/>
    <property type="evidence" value="ECO:0007669"/>
    <property type="project" value="UniProtKB-SubCell"/>
</dbReference>
<gene>
    <name evidence="8" type="ORF">Aam_005_021</name>
</gene>
<evidence type="ECO:0000256" key="4">
    <source>
        <dbReference type="ARBA" id="ARBA00022989"/>
    </source>
</evidence>
<dbReference type="GO" id="GO:0004190">
    <property type="term" value="F:aspartic-type endopeptidase activity"/>
    <property type="evidence" value="ECO:0007669"/>
    <property type="project" value="InterPro"/>
</dbReference>
<keyword evidence="3 6" id="KW-0812">Transmembrane</keyword>
<evidence type="ECO:0000256" key="6">
    <source>
        <dbReference type="SAM" id="Phobius"/>
    </source>
</evidence>
<dbReference type="RefSeq" id="WP_048877119.1">
    <property type="nucleotide sequence ID" value="NZ_FQVJ01000003.1"/>
</dbReference>
<comment type="caution">
    <text evidence="8">The sequence shown here is derived from an EMBL/GenBank/DDBJ whole genome shotgun (WGS) entry which is preliminary data.</text>
</comment>
<organism evidence="8 9">
    <name type="scientific">Acidocella aminolytica 101 = DSM 11237</name>
    <dbReference type="NCBI Taxonomy" id="1120923"/>
    <lineage>
        <taxon>Bacteria</taxon>
        <taxon>Pseudomonadati</taxon>
        <taxon>Pseudomonadota</taxon>
        <taxon>Alphaproteobacteria</taxon>
        <taxon>Acetobacterales</taxon>
        <taxon>Acidocellaceae</taxon>
        <taxon>Acidocella</taxon>
    </lineage>
</organism>
<dbReference type="STRING" id="1120923.SAMN02746095_00431"/>
<dbReference type="EMBL" id="BANC01000005">
    <property type="protein sequence ID" value="GAN78622.1"/>
    <property type="molecule type" value="Genomic_DNA"/>
</dbReference>
<dbReference type="PANTHER" id="PTHR36506">
    <property type="entry name" value="PREFLAGELLIN PEPTIDASE"/>
    <property type="match status" value="1"/>
</dbReference>
<sequence length="171" mass="18524">MADVSVFLVALAVLLLVYAAVHDVAVRTVPNWISGLILLSGVGLRMADHSLLTSLTAVLVLFLFLFGVWLAGLMGGGDVKLWAASAFLVPPSWQTMLFFVANTLFIGGFLAVVYILMSFVVPSPAASRAGSCFRRFLRVERWRISRRAALPYACAIAGGVCTVLFPRIFQT</sequence>
<keyword evidence="2" id="KW-1003">Cell membrane</keyword>
<reference evidence="8 9" key="1">
    <citation type="submission" date="2012-11" db="EMBL/GenBank/DDBJ databases">
        <title>Whole genome sequence of Acidocella aminolytica 101 = DSM 11237.</title>
        <authorList>
            <person name="Azuma Y."/>
            <person name="Higashiura N."/>
            <person name="Hirakawa H."/>
            <person name="Matsushita K."/>
        </authorList>
    </citation>
    <scope>NUCLEOTIDE SEQUENCE [LARGE SCALE GENOMIC DNA]</scope>
    <source>
        <strain evidence="9">101 / DSM 11237</strain>
    </source>
</reference>
<evidence type="ECO:0000313" key="8">
    <source>
        <dbReference type="EMBL" id="GAN78622.1"/>
    </source>
</evidence>
<evidence type="ECO:0000256" key="3">
    <source>
        <dbReference type="ARBA" id="ARBA00022692"/>
    </source>
</evidence>
<dbReference type="PANTHER" id="PTHR36506:SF1">
    <property type="entry name" value="PREFLAGELLIN PEPTIDASE"/>
    <property type="match status" value="1"/>
</dbReference>
<dbReference type="Proteomes" id="UP000032668">
    <property type="component" value="Unassembled WGS sequence"/>
</dbReference>
<comment type="subcellular location">
    <subcellularLocation>
        <location evidence="1">Cell membrane</location>
        <topology evidence="1">Multi-pass membrane protein</topology>
    </subcellularLocation>
</comment>
<evidence type="ECO:0000259" key="7">
    <source>
        <dbReference type="Pfam" id="PF01478"/>
    </source>
</evidence>
<dbReference type="InterPro" id="IPR052218">
    <property type="entry name" value="Preflagellin_Peptidase"/>
</dbReference>
<dbReference type="AlphaFoldDB" id="A0A0D6PAE5"/>
<dbReference type="InterPro" id="IPR000045">
    <property type="entry name" value="Prepilin_IV_endopep_pep"/>
</dbReference>
<dbReference type="Gene3D" id="1.20.120.1220">
    <property type="match status" value="1"/>
</dbReference>
<accession>A0A0D6PAE5</accession>
<proteinExistence type="predicted"/>
<evidence type="ECO:0000256" key="1">
    <source>
        <dbReference type="ARBA" id="ARBA00004651"/>
    </source>
</evidence>
<feature type="domain" description="Prepilin type IV endopeptidase peptidase" evidence="7">
    <location>
        <begin position="11"/>
        <end position="112"/>
    </location>
</feature>
<feature type="transmembrane region" description="Helical" evidence="6">
    <location>
        <begin position="96"/>
        <end position="127"/>
    </location>
</feature>
<evidence type="ECO:0000256" key="2">
    <source>
        <dbReference type="ARBA" id="ARBA00022475"/>
    </source>
</evidence>
<evidence type="ECO:0000313" key="9">
    <source>
        <dbReference type="Proteomes" id="UP000032668"/>
    </source>
</evidence>
<name>A0A0D6PAE5_9PROT</name>
<evidence type="ECO:0000256" key="5">
    <source>
        <dbReference type="ARBA" id="ARBA00023136"/>
    </source>
</evidence>
<dbReference type="Pfam" id="PF01478">
    <property type="entry name" value="Peptidase_A24"/>
    <property type="match status" value="1"/>
</dbReference>